<dbReference type="HOGENOM" id="CLU_001248_4_1_1"/>
<name>V2WSL4_MONRO</name>
<comment type="caution">
    <text evidence="2">The sequence shown here is derived from an EMBL/GenBank/DDBJ whole genome shotgun (WGS) entry which is preliminary data.</text>
</comment>
<keyword evidence="2" id="KW-0547">Nucleotide-binding</keyword>
<dbReference type="GO" id="GO:0004386">
    <property type="term" value="F:helicase activity"/>
    <property type="evidence" value="ECO:0007669"/>
    <property type="project" value="UniProtKB-KW"/>
</dbReference>
<dbReference type="AlphaFoldDB" id="V2WSL4"/>
<keyword evidence="2" id="KW-0378">Hydrolase</keyword>
<keyword evidence="2" id="KW-0347">Helicase</keyword>
<accession>V2WSL4</accession>
<evidence type="ECO:0000313" key="3">
    <source>
        <dbReference type="Proteomes" id="UP000017559"/>
    </source>
</evidence>
<evidence type="ECO:0000313" key="2">
    <source>
        <dbReference type="EMBL" id="ESK83536.1"/>
    </source>
</evidence>
<dbReference type="KEGG" id="mrr:Moror_4841"/>
<dbReference type="Proteomes" id="UP000017559">
    <property type="component" value="Unassembled WGS sequence"/>
</dbReference>
<proteinExistence type="predicted"/>
<keyword evidence="2" id="KW-0067">ATP-binding</keyword>
<dbReference type="STRING" id="1381753.V2WSL4"/>
<gene>
    <name evidence="2" type="ORF">Moror_4841</name>
</gene>
<organism evidence="2 3">
    <name type="scientific">Moniliophthora roreri (strain MCA 2997)</name>
    <name type="common">Cocoa frosty pod rot fungus</name>
    <name type="synonym">Crinipellis roreri</name>
    <dbReference type="NCBI Taxonomy" id="1381753"/>
    <lineage>
        <taxon>Eukaryota</taxon>
        <taxon>Fungi</taxon>
        <taxon>Dikarya</taxon>
        <taxon>Basidiomycota</taxon>
        <taxon>Agaricomycotina</taxon>
        <taxon>Agaricomycetes</taxon>
        <taxon>Agaricomycetidae</taxon>
        <taxon>Agaricales</taxon>
        <taxon>Marasmiineae</taxon>
        <taxon>Marasmiaceae</taxon>
        <taxon>Moniliophthora</taxon>
    </lineage>
</organism>
<dbReference type="InterPro" id="IPR025476">
    <property type="entry name" value="Helitron_helicase-like"/>
</dbReference>
<protein>
    <submittedName>
        <fullName evidence="2">Atp-dependent dna helicase pif1</fullName>
    </submittedName>
</protein>
<dbReference type="Pfam" id="PF14214">
    <property type="entry name" value="Helitron_like_N"/>
    <property type="match status" value="1"/>
</dbReference>
<dbReference type="OrthoDB" id="432234at2759"/>
<dbReference type="EMBL" id="AWSO01001520">
    <property type="protein sequence ID" value="ESK83536.1"/>
    <property type="molecule type" value="Genomic_DNA"/>
</dbReference>
<sequence>MFPSSSSEFSISPFLNNTVMNLVPQHYYSVFSCTNTRDLDADVLSVSMHCKSVNALQWLYYNNPLYADLNLDAIDTNAASYPEDGVPIPVQSIIRTNSSTGEGGILIKYPSGATPEPTRNNPKIFGYLWLTLFPYSVGMMENNDIHVNDSIQFWEVEMKTHVSHLLQSGSDHCFQTYLSFMFVVYNIMQCRQTTYNAHLAVNCSWFPQVDALFNMISESTIREYSEKLKTNPFACPESDGEKAAAKLMKYVNYVGDHLPGSIAEIQSMREEMFLIVNTNGLPYVFLTLNPSDTHSPIAQVLAGRNVDLDKFFHDLKPTVENLERSAFILLNPVAEAEFFHICVKNMLEILLEAGRESRKGVFGEVEVYYGVVEAQG</sequence>
<evidence type="ECO:0000259" key="1">
    <source>
        <dbReference type="Pfam" id="PF14214"/>
    </source>
</evidence>
<feature type="domain" description="Helitron helicase-like" evidence="1">
    <location>
        <begin position="162"/>
        <end position="376"/>
    </location>
</feature>
<reference evidence="2 3" key="1">
    <citation type="journal article" date="2014" name="BMC Genomics">
        <title>Genome and secretome analysis of the hemibiotrophic fungal pathogen, Moniliophthora roreri, which causes frosty pod rot disease of cacao: mechanisms of the biotrophic and necrotrophic phases.</title>
        <authorList>
            <person name="Meinhardt L.W."/>
            <person name="Costa G.G.L."/>
            <person name="Thomazella D.P.T."/>
            <person name="Teixeira P.J.P.L."/>
            <person name="Carazzolle M.F."/>
            <person name="Schuster S.C."/>
            <person name="Carlson J.E."/>
            <person name="Guiltinan M.J."/>
            <person name="Mieczkowski P."/>
            <person name="Farmer A."/>
            <person name="Ramaraj T."/>
            <person name="Crozier J."/>
            <person name="Davis R.E."/>
            <person name="Shao J."/>
            <person name="Melnick R.L."/>
            <person name="Pereira G.A.G."/>
            <person name="Bailey B.A."/>
        </authorList>
    </citation>
    <scope>NUCLEOTIDE SEQUENCE [LARGE SCALE GENOMIC DNA]</scope>
    <source>
        <strain evidence="2 3">MCA 2997</strain>
    </source>
</reference>
<keyword evidence="3" id="KW-1185">Reference proteome</keyword>